<dbReference type="Gene3D" id="1.20.1720.10">
    <property type="entry name" value="Multidrug resistance protein D"/>
    <property type="match status" value="1"/>
</dbReference>
<feature type="transmembrane region" description="Helical" evidence="6">
    <location>
        <begin position="112"/>
        <end position="132"/>
    </location>
</feature>
<keyword evidence="2" id="KW-0813">Transport</keyword>
<dbReference type="eggNOG" id="COG2814">
    <property type="taxonomic scope" value="Bacteria"/>
</dbReference>
<organism evidence="8 9">
    <name type="scientific">Brevibacterium mcbrellneri ATCC 49030</name>
    <dbReference type="NCBI Taxonomy" id="585530"/>
    <lineage>
        <taxon>Bacteria</taxon>
        <taxon>Bacillati</taxon>
        <taxon>Actinomycetota</taxon>
        <taxon>Actinomycetes</taxon>
        <taxon>Micrococcales</taxon>
        <taxon>Brevibacteriaceae</taxon>
        <taxon>Brevibacterium</taxon>
    </lineage>
</organism>
<evidence type="ECO:0000256" key="1">
    <source>
        <dbReference type="ARBA" id="ARBA00004651"/>
    </source>
</evidence>
<evidence type="ECO:0000256" key="3">
    <source>
        <dbReference type="ARBA" id="ARBA00022692"/>
    </source>
</evidence>
<feature type="transmembrane region" description="Helical" evidence="6">
    <location>
        <begin position="254"/>
        <end position="275"/>
    </location>
</feature>
<evidence type="ECO:0000313" key="8">
    <source>
        <dbReference type="EMBL" id="EFG47027.1"/>
    </source>
</evidence>
<dbReference type="Proteomes" id="UP000005714">
    <property type="component" value="Unassembled WGS sequence"/>
</dbReference>
<accession>D4YP70</accession>
<evidence type="ECO:0000256" key="5">
    <source>
        <dbReference type="ARBA" id="ARBA00023136"/>
    </source>
</evidence>
<feature type="transmembrane region" description="Helical" evidence="6">
    <location>
        <begin position="404"/>
        <end position="426"/>
    </location>
</feature>
<keyword evidence="4 6" id="KW-1133">Transmembrane helix</keyword>
<feature type="transmembrane region" description="Helical" evidence="6">
    <location>
        <begin position="356"/>
        <end position="378"/>
    </location>
</feature>
<protein>
    <submittedName>
        <fullName evidence="8">Transporter, major facilitator family protein</fullName>
    </submittedName>
</protein>
<feature type="transmembrane region" description="Helical" evidence="6">
    <location>
        <begin position="81"/>
        <end position="100"/>
    </location>
</feature>
<feature type="transmembrane region" description="Helical" evidence="6">
    <location>
        <begin position="55"/>
        <end position="74"/>
    </location>
</feature>
<dbReference type="GO" id="GO:0022857">
    <property type="term" value="F:transmembrane transporter activity"/>
    <property type="evidence" value="ECO:0007669"/>
    <property type="project" value="InterPro"/>
</dbReference>
<feature type="transmembrane region" description="Helical" evidence="6">
    <location>
        <begin position="21"/>
        <end position="43"/>
    </location>
</feature>
<dbReference type="PROSITE" id="PS50850">
    <property type="entry name" value="MFS"/>
    <property type="match status" value="1"/>
</dbReference>
<dbReference type="InterPro" id="IPR020846">
    <property type="entry name" value="MFS_dom"/>
</dbReference>
<keyword evidence="5 6" id="KW-0472">Membrane</keyword>
<evidence type="ECO:0000313" key="9">
    <source>
        <dbReference type="Proteomes" id="UP000005714"/>
    </source>
</evidence>
<dbReference type="SUPFAM" id="SSF103473">
    <property type="entry name" value="MFS general substrate transporter"/>
    <property type="match status" value="1"/>
</dbReference>
<dbReference type="AlphaFoldDB" id="D4YP70"/>
<sequence length="438" mass="45337">MKRVTSEGRVETDTSPSRWTLPIVLVAQFITPMSISGTGIALPQISTDLGSNTTALQWVVNGFNVAFALGVLGWGPVSDRIGYRMTFAIGSALFSVSSLISTASPSLLLLDFMRVIAGFGAAAVLTGASSILSNAYEGSARGRAFALFGTINGLGLTLGPTISGMLVSGFGWRGVFAVHGAILALVTLNTRILPVAADVTQVTNRTKTPLLDLSILKNREFLAMCLVPVAGSIGFVTMLTYLPSAFSGIKGIGAGKAGLIMLAMTIPVVAAPVLVAKLVEKVSWITVGFVVYSSLICLIVGDLGLVLLTPEGSTGLVIFPMILLGLGFGLPIGLVDGHALEVVPPERTGTAAGVLNFFRVGSEALFVAGYAVILSMQIRQQLSGEAATSTAAGQPGYPDVYADAFGTTALTLTLLVSLVTVSVLLARRSSSPQQNGKE</sequence>
<keyword evidence="9" id="KW-1185">Reference proteome</keyword>
<feature type="transmembrane region" description="Helical" evidence="6">
    <location>
        <begin position="176"/>
        <end position="200"/>
    </location>
</feature>
<feature type="transmembrane region" description="Helical" evidence="6">
    <location>
        <begin position="221"/>
        <end position="242"/>
    </location>
</feature>
<dbReference type="InterPro" id="IPR011701">
    <property type="entry name" value="MFS"/>
</dbReference>
<proteinExistence type="predicted"/>
<keyword evidence="3 6" id="KW-0812">Transmembrane</keyword>
<evidence type="ECO:0000256" key="4">
    <source>
        <dbReference type="ARBA" id="ARBA00022989"/>
    </source>
</evidence>
<dbReference type="Pfam" id="PF07690">
    <property type="entry name" value="MFS_1"/>
    <property type="match status" value="1"/>
</dbReference>
<feature type="transmembrane region" description="Helical" evidence="6">
    <location>
        <begin position="144"/>
        <end position="170"/>
    </location>
</feature>
<dbReference type="CDD" id="cd17321">
    <property type="entry name" value="MFS_MMR_MDR_like"/>
    <property type="match status" value="1"/>
</dbReference>
<feature type="transmembrane region" description="Helical" evidence="6">
    <location>
        <begin position="314"/>
        <end position="335"/>
    </location>
</feature>
<dbReference type="GO" id="GO:0005886">
    <property type="term" value="C:plasma membrane"/>
    <property type="evidence" value="ECO:0007669"/>
    <property type="project" value="UniProtKB-SubCell"/>
</dbReference>
<evidence type="ECO:0000256" key="6">
    <source>
        <dbReference type="SAM" id="Phobius"/>
    </source>
</evidence>
<reference evidence="8 9" key="1">
    <citation type="submission" date="2010-04" db="EMBL/GenBank/DDBJ databases">
        <authorList>
            <person name="Qin X."/>
            <person name="Bachman B."/>
            <person name="Battles P."/>
            <person name="Bell A."/>
            <person name="Bess C."/>
            <person name="Bickham C."/>
            <person name="Chaboub L."/>
            <person name="Chen D."/>
            <person name="Coyle M."/>
            <person name="Deiros D.R."/>
            <person name="Dinh H."/>
            <person name="Forbes L."/>
            <person name="Fowler G."/>
            <person name="Francisco L."/>
            <person name="Fu Q."/>
            <person name="Gubbala S."/>
            <person name="Hale W."/>
            <person name="Han Y."/>
            <person name="Hemphill L."/>
            <person name="Highlander S.K."/>
            <person name="Hirani K."/>
            <person name="Hogues M."/>
            <person name="Jackson L."/>
            <person name="Jakkamsetti A."/>
            <person name="Javaid M."/>
            <person name="Jiang H."/>
            <person name="Korchina V."/>
            <person name="Kovar C."/>
            <person name="Lara F."/>
            <person name="Lee S."/>
            <person name="Mata R."/>
            <person name="Mathew T."/>
            <person name="Moen C."/>
            <person name="Morales K."/>
            <person name="Munidasa M."/>
            <person name="Nazareth L."/>
            <person name="Ngo R."/>
            <person name="Nguyen L."/>
            <person name="Okwuonu G."/>
            <person name="Ongeri F."/>
            <person name="Patil S."/>
            <person name="Petrosino J."/>
            <person name="Pham C."/>
            <person name="Pham P."/>
            <person name="Pu L.-L."/>
            <person name="Puazo M."/>
            <person name="Raj R."/>
            <person name="Reid J."/>
            <person name="Rouhana J."/>
            <person name="Saada N."/>
            <person name="Shang Y."/>
            <person name="Simmons D."/>
            <person name="Thornton R."/>
            <person name="Warren J."/>
            <person name="Weissenberger G."/>
            <person name="Zhang J."/>
            <person name="Zhang L."/>
            <person name="Zhou C."/>
            <person name="Zhu D."/>
            <person name="Muzny D."/>
            <person name="Worley K."/>
            <person name="Gibbs R."/>
        </authorList>
    </citation>
    <scope>NUCLEOTIDE SEQUENCE [LARGE SCALE GENOMIC DNA]</scope>
    <source>
        <strain evidence="8 9">ATCC 49030</strain>
    </source>
</reference>
<feature type="transmembrane region" description="Helical" evidence="6">
    <location>
        <begin position="282"/>
        <end position="308"/>
    </location>
</feature>
<dbReference type="PRINTS" id="PR01036">
    <property type="entry name" value="TCRTETB"/>
</dbReference>
<dbReference type="STRING" id="585530.HMPREF0183_1730"/>
<feature type="domain" description="Major facilitator superfamily (MFS) profile" evidence="7">
    <location>
        <begin position="20"/>
        <end position="434"/>
    </location>
</feature>
<dbReference type="PANTHER" id="PTHR42718">
    <property type="entry name" value="MAJOR FACILITATOR SUPERFAMILY MULTIDRUG TRANSPORTER MFSC"/>
    <property type="match status" value="1"/>
</dbReference>
<comment type="subcellular location">
    <subcellularLocation>
        <location evidence="1">Cell membrane</location>
        <topology evidence="1">Multi-pass membrane protein</topology>
    </subcellularLocation>
</comment>
<evidence type="ECO:0000256" key="2">
    <source>
        <dbReference type="ARBA" id="ARBA00022448"/>
    </source>
</evidence>
<dbReference type="OrthoDB" id="63984at2"/>
<evidence type="ECO:0000259" key="7">
    <source>
        <dbReference type="PROSITE" id="PS50850"/>
    </source>
</evidence>
<name>D4YP70_9MICO</name>
<dbReference type="InterPro" id="IPR036259">
    <property type="entry name" value="MFS_trans_sf"/>
</dbReference>
<comment type="caution">
    <text evidence="8">The sequence shown here is derived from an EMBL/GenBank/DDBJ whole genome shotgun (WGS) entry which is preliminary data.</text>
</comment>
<gene>
    <name evidence="8" type="ORF">HMPREF0183_1730</name>
</gene>
<dbReference type="EMBL" id="ADNU01000047">
    <property type="protein sequence ID" value="EFG47027.1"/>
    <property type="molecule type" value="Genomic_DNA"/>
</dbReference>
<dbReference type="PANTHER" id="PTHR42718:SF9">
    <property type="entry name" value="MAJOR FACILITATOR SUPERFAMILY MULTIDRUG TRANSPORTER MFSC"/>
    <property type="match status" value="1"/>
</dbReference>